<sequence length="387" mass="43136">MTAHPISRIFPPLNHDCALNILDILDTPSLRSLASTSRIAMTSTRRFLVQDVVLRNGAEQYSAFREFVLLHDLTRHVRYLTIGNRVIRAVDDEAFSSSLTGILEKAEQLRGFSFEGCICSFPNAAQIVSALVDRPLSTLTLCGGLQLFRDINIRPISGLRVLSIWRRNCDFSDSSLSILSNILTNIAHTLELLMVPYLDNRFSTILCPHVHTLHVGGLAITAEELARAFPHLRSLTVGYARSLMMAYLERFIDSCMQTQTTLWPSLTTATGNVRVITALAQRHALQQVTVRFEDLRLSVDWLGGEYFCIGLPDAIRDCPLETLSLDVCVSALQVPGDVRIPLLSRLANSAPNLKRLAFNIFPIPKASEYFQMVSLSAFKFEPASNDD</sequence>
<dbReference type="InterPro" id="IPR032675">
    <property type="entry name" value="LRR_dom_sf"/>
</dbReference>
<dbReference type="OrthoDB" id="2780918at2759"/>
<protein>
    <recommendedName>
        <fullName evidence="3">F-box domain-containing protein</fullName>
    </recommendedName>
</protein>
<dbReference type="Gene3D" id="3.80.10.10">
    <property type="entry name" value="Ribonuclease Inhibitor"/>
    <property type="match status" value="1"/>
</dbReference>
<gene>
    <name evidence="1" type="ORF">EW146_g5155</name>
</gene>
<evidence type="ECO:0008006" key="3">
    <source>
        <dbReference type="Google" id="ProtNLM"/>
    </source>
</evidence>
<evidence type="ECO:0000313" key="2">
    <source>
        <dbReference type="Proteomes" id="UP000310158"/>
    </source>
</evidence>
<evidence type="ECO:0000313" key="1">
    <source>
        <dbReference type="EMBL" id="THH15289.1"/>
    </source>
</evidence>
<accession>A0A4S4LSD3</accession>
<reference evidence="1 2" key="1">
    <citation type="submission" date="2019-02" db="EMBL/GenBank/DDBJ databases">
        <title>Genome sequencing of the rare red list fungi Bondarzewia mesenterica.</title>
        <authorList>
            <person name="Buettner E."/>
            <person name="Kellner H."/>
        </authorList>
    </citation>
    <scope>NUCLEOTIDE SEQUENCE [LARGE SCALE GENOMIC DNA]</scope>
    <source>
        <strain evidence="1 2">DSM 108281</strain>
    </source>
</reference>
<proteinExistence type="predicted"/>
<dbReference type="Proteomes" id="UP000310158">
    <property type="component" value="Unassembled WGS sequence"/>
</dbReference>
<organism evidence="1 2">
    <name type="scientific">Bondarzewia mesenterica</name>
    <dbReference type="NCBI Taxonomy" id="1095465"/>
    <lineage>
        <taxon>Eukaryota</taxon>
        <taxon>Fungi</taxon>
        <taxon>Dikarya</taxon>
        <taxon>Basidiomycota</taxon>
        <taxon>Agaricomycotina</taxon>
        <taxon>Agaricomycetes</taxon>
        <taxon>Russulales</taxon>
        <taxon>Bondarzewiaceae</taxon>
        <taxon>Bondarzewia</taxon>
    </lineage>
</organism>
<name>A0A4S4LSD3_9AGAM</name>
<dbReference type="EMBL" id="SGPL01000217">
    <property type="protein sequence ID" value="THH15289.1"/>
    <property type="molecule type" value="Genomic_DNA"/>
</dbReference>
<comment type="caution">
    <text evidence="1">The sequence shown here is derived from an EMBL/GenBank/DDBJ whole genome shotgun (WGS) entry which is preliminary data.</text>
</comment>
<dbReference type="AlphaFoldDB" id="A0A4S4LSD3"/>
<keyword evidence="2" id="KW-1185">Reference proteome</keyword>
<dbReference type="SUPFAM" id="SSF52047">
    <property type="entry name" value="RNI-like"/>
    <property type="match status" value="1"/>
</dbReference>